<dbReference type="SUPFAM" id="SSF117396">
    <property type="entry name" value="TM1631-like"/>
    <property type="match status" value="1"/>
</dbReference>
<protein>
    <submittedName>
        <fullName evidence="1">DUF72 domain-containing protein</fullName>
    </submittedName>
</protein>
<gene>
    <name evidence="1" type="ORF">GCM10023143_07730</name>
</gene>
<dbReference type="InterPro" id="IPR002763">
    <property type="entry name" value="DUF72"/>
</dbReference>
<comment type="caution">
    <text evidence="1">The sequence shown here is derived from an EMBL/GenBank/DDBJ whole genome shotgun (WGS) entry which is preliminary data.</text>
</comment>
<dbReference type="Gene3D" id="3.20.20.410">
    <property type="entry name" value="Protein of unknown function UPF0759"/>
    <property type="match status" value="1"/>
</dbReference>
<proteinExistence type="predicted"/>
<dbReference type="Proteomes" id="UP001501207">
    <property type="component" value="Unassembled WGS sequence"/>
</dbReference>
<dbReference type="PANTHER" id="PTHR30348">
    <property type="entry name" value="UNCHARACTERIZED PROTEIN YECE"/>
    <property type="match status" value="1"/>
</dbReference>
<organism evidence="1 2">
    <name type="scientific">Compostibacter hankyongensis</name>
    <dbReference type="NCBI Taxonomy" id="1007089"/>
    <lineage>
        <taxon>Bacteria</taxon>
        <taxon>Pseudomonadati</taxon>
        <taxon>Bacteroidota</taxon>
        <taxon>Chitinophagia</taxon>
        <taxon>Chitinophagales</taxon>
        <taxon>Chitinophagaceae</taxon>
        <taxon>Compostibacter</taxon>
    </lineage>
</organism>
<keyword evidence="2" id="KW-1185">Reference proteome</keyword>
<evidence type="ECO:0000313" key="1">
    <source>
        <dbReference type="EMBL" id="GAA4303879.1"/>
    </source>
</evidence>
<dbReference type="Pfam" id="PF01904">
    <property type="entry name" value="DUF72"/>
    <property type="match status" value="1"/>
</dbReference>
<reference evidence="2" key="1">
    <citation type="journal article" date="2019" name="Int. J. Syst. Evol. Microbiol.">
        <title>The Global Catalogue of Microorganisms (GCM) 10K type strain sequencing project: providing services to taxonomists for standard genome sequencing and annotation.</title>
        <authorList>
            <consortium name="The Broad Institute Genomics Platform"/>
            <consortium name="The Broad Institute Genome Sequencing Center for Infectious Disease"/>
            <person name="Wu L."/>
            <person name="Ma J."/>
        </authorList>
    </citation>
    <scope>NUCLEOTIDE SEQUENCE [LARGE SCALE GENOMIC DNA]</scope>
    <source>
        <strain evidence="2">JCM 17664</strain>
    </source>
</reference>
<dbReference type="EMBL" id="BAABFN010000001">
    <property type="protein sequence ID" value="GAA4303879.1"/>
    <property type="molecule type" value="Genomic_DNA"/>
</dbReference>
<dbReference type="PANTHER" id="PTHR30348:SF4">
    <property type="entry name" value="DUF72 DOMAIN-CONTAINING PROTEIN"/>
    <property type="match status" value="1"/>
</dbReference>
<dbReference type="RefSeq" id="WP_344975638.1">
    <property type="nucleotide sequence ID" value="NZ_BAABFN010000001.1"/>
</dbReference>
<evidence type="ECO:0000313" key="2">
    <source>
        <dbReference type="Proteomes" id="UP001501207"/>
    </source>
</evidence>
<dbReference type="InterPro" id="IPR036520">
    <property type="entry name" value="UPF0759_sf"/>
</dbReference>
<name>A0ABP8FI11_9BACT</name>
<accession>A0ABP8FI11</accession>
<sequence>MGKPKHKIYTGTSGWHYKHWKGTFYPEGTRNEEQLDYYMKFFKTVELNNPFYHLPPPATFRNWNRKTPGGFVFSVKASRFITHVKKLKTGEEPVRHFFSSVNALGDKLGPILFQLPPRWHKNHERLAGFLSLLPQGYRYTFEFRDPTWYDGEVYDLLREHNIAFCIYELAGHLSPREITADFVYVRLHGPGENKYEGSYSKATLKKWAVQCKKWQQEGKDVYLYFDNDQLGYAAFNALELSRLLET</sequence>